<sequence>MRKVRVGMIGHSFPGRVHSQAYRDLLAHSRIGIEPVMQTIVGRRENEVKLAAEELGWLSYETDWRRLIERDDIDIIDIGTPVSLHREIAVAAAEAGKHIICSSPLAGSKAEAEKIWRSARKAGVVHMVPYPLRYMPAVRYARKIVNDGLLGDIYHFRAQCCPKSNDRLGTSSKRELLEDLLAHSIDLGRNLIGEIQEAVGMKDSTECPVGSMNGTTTSPHEEKISPPNENSSCESMNTALTALVRFDNGIIGIFEVSQLGKGFHRSNLIEINGNKGSLRLDLEELNTVRLCLQDPVTGKGEFRNIDCSDYEAPGDELRKLAGKKSGYEQAFVYLMHEFMRGIHENACPSPNFEDGYKNRVLLDAIKRSAKTRTWLKIG</sequence>
<evidence type="ECO:0000313" key="5">
    <source>
        <dbReference type="EMBL" id="TVX97399.1"/>
    </source>
</evidence>
<feature type="region of interest" description="Disordered" evidence="2">
    <location>
        <begin position="212"/>
        <end position="233"/>
    </location>
</feature>
<dbReference type="RefSeq" id="WP_144705348.1">
    <property type="nucleotide sequence ID" value="NZ_VNJJ01000012.1"/>
</dbReference>
<dbReference type="EMBL" id="VNJJ01000012">
    <property type="protein sequence ID" value="TVX97399.1"/>
    <property type="molecule type" value="Genomic_DNA"/>
</dbReference>
<dbReference type="Pfam" id="PF01408">
    <property type="entry name" value="GFO_IDH_MocA"/>
    <property type="match status" value="1"/>
</dbReference>
<keyword evidence="6" id="KW-1185">Reference proteome</keyword>
<dbReference type="GO" id="GO:0016491">
    <property type="term" value="F:oxidoreductase activity"/>
    <property type="evidence" value="ECO:0007669"/>
    <property type="project" value="UniProtKB-KW"/>
</dbReference>
<keyword evidence="1" id="KW-0560">Oxidoreductase</keyword>
<dbReference type="InterPro" id="IPR036291">
    <property type="entry name" value="NAD(P)-bd_dom_sf"/>
</dbReference>
<feature type="domain" description="Gfo/Idh/MocA-like oxidoreductase N-terminal" evidence="3">
    <location>
        <begin position="4"/>
        <end position="128"/>
    </location>
</feature>
<dbReference type="InterPro" id="IPR000683">
    <property type="entry name" value="Gfo/Idh/MocA-like_OxRdtase_N"/>
</dbReference>
<dbReference type="Proteomes" id="UP000316330">
    <property type="component" value="Unassembled WGS sequence"/>
</dbReference>
<proteinExistence type="predicted"/>
<evidence type="ECO:0000259" key="3">
    <source>
        <dbReference type="Pfam" id="PF01408"/>
    </source>
</evidence>
<evidence type="ECO:0000259" key="4">
    <source>
        <dbReference type="Pfam" id="PF22725"/>
    </source>
</evidence>
<dbReference type="Gene3D" id="3.40.50.720">
    <property type="entry name" value="NAD(P)-binding Rossmann-like Domain"/>
    <property type="match status" value="1"/>
</dbReference>
<name>A0A559JC00_9BACL</name>
<dbReference type="PANTHER" id="PTHR43818:SF11">
    <property type="entry name" value="BCDNA.GH03377"/>
    <property type="match status" value="1"/>
</dbReference>
<dbReference type="Pfam" id="PF22725">
    <property type="entry name" value="GFO_IDH_MocA_C3"/>
    <property type="match status" value="1"/>
</dbReference>
<dbReference type="AlphaFoldDB" id="A0A559JC00"/>
<feature type="domain" description="GFO/IDH/MocA-like oxidoreductase" evidence="4">
    <location>
        <begin position="138"/>
        <end position="279"/>
    </location>
</feature>
<organism evidence="5 6">
    <name type="scientific">Cohnella terricola</name>
    <dbReference type="NCBI Taxonomy" id="1289167"/>
    <lineage>
        <taxon>Bacteria</taxon>
        <taxon>Bacillati</taxon>
        <taxon>Bacillota</taxon>
        <taxon>Bacilli</taxon>
        <taxon>Bacillales</taxon>
        <taxon>Paenibacillaceae</taxon>
        <taxon>Cohnella</taxon>
    </lineage>
</organism>
<comment type="caution">
    <text evidence="5">The sequence shown here is derived from an EMBL/GenBank/DDBJ whole genome shotgun (WGS) entry which is preliminary data.</text>
</comment>
<dbReference type="OrthoDB" id="9815825at2"/>
<gene>
    <name evidence="5" type="ORF">FPZ45_18890</name>
</gene>
<dbReference type="GO" id="GO:0000166">
    <property type="term" value="F:nucleotide binding"/>
    <property type="evidence" value="ECO:0007669"/>
    <property type="project" value="InterPro"/>
</dbReference>
<dbReference type="InterPro" id="IPR050463">
    <property type="entry name" value="Gfo/Idh/MocA_oxidrdct_glycsds"/>
</dbReference>
<protein>
    <submittedName>
        <fullName evidence="5">Gfo/Idh/MocA family oxidoreductase</fullName>
    </submittedName>
</protein>
<dbReference type="Gene3D" id="3.30.360.10">
    <property type="entry name" value="Dihydrodipicolinate Reductase, domain 2"/>
    <property type="match status" value="1"/>
</dbReference>
<dbReference type="SUPFAM" id="SSF51735">
    <property type="entry name" value="NAD(P)-binding Rossmann-fold domains"/>
    <property type="match status" value="1"/>
</dbReference>
<reference evidence="5 6" key="1">
    <citation type="submission" date="2019-07" db="EMBL/GenBank/DDBJ databases">
        <authorList>
            <person name="Kim J."/>
        </authorList>
    </citation>
    <scope>NUCLEOTIDE SEQUENCE [LARGE SCALE GENOMIC DNA]</scope>
    <source>
        <strain evidence="5 6">G13</strain>
    </source>
</reference>
<evidence type="ECO:0000256" key="1">
    <source>
        <dbReference type="ARBA" id="ARBA00023002"/>
    </source>
</evidence>
<dbReference type="InterPro" id="IPR055170">
    <property type="entry name" value="GFO_IDH_MocA-like_dom"/>
</dbReference>
<dbReference type="SUPFAM" id="SSF55347">
    <property type="entry name" value="Glyceraldehyde-3-phosphate dehydrogenase-like, C-terminal domain"/>
    <property type="match status" value="1"/>
</dbReference>
<dbReference type="PANTHER" id="PTHR43818">
    <property type="entry name" value="BCDNA.GH03377"/>
    <property type="match status" value="1"/>
</dbReference>
<evidence type="ECO:0000256" key="2">
    <source>
        <dbReference type="SAM" id="MobiDB-lite"/>
    </source>
</evidence>
<evidence type="ECO:0000313" key="6">
    <source>
        <dbReference type="Proteomes" id="UP000316330"/>
    </source>
</evidence>
<accession>A0A559JC00</accession>